<dbReference type="OrthoDB" id="10525894at2759"/>
<reference evidence="2 3" key="1">
    <citation type="submission" date="2014-06" db="EMBL/GenBank/DDBJ databases">
        <authorList>
            <person name="Swart Estienne"/>
        </authorList>
    </citation>
    <scope>NUCLEOTIDE SEQUENCE [LARGE SCALE GENOMIC DNA]</scope>
    <source>
        <strain evidence="2 3">130c</strain>
    </source>
</reference>
<evidence type="ECO:0000313" key="3">
    <source>
        <dbReference type="Proteomes" id="UP000039865"/>
    </source>
</evidence>
<feature type="compositionally biased region" description="Polar residues" evidence="1">
    <location>
        <begin position="1"/>
        <end position="30"/>
    </location>
</feature>
<sequence length="108" mass="12367">MESTNTQQESTEATQQNQEESVSELQQQNVESEDAFNEDEDPLRQEDNLTAEQEATLFAFLQKVQKACNTDDSLPDFIGAQVQDWLQELEQKKVEGDQQLAQDDQQTQ</sequence>
<dbReference type="Proteomes" id="UP000039865">
    <property type="component" value="Unassembled WGS sequence"/>
</dbReference>
<accession>A0A078BF30</accession>
<organism evidence="2 3">
    <name type="scientific">Stylonychia lemnae</name>
    <name type="common">Ciliate</name>
    <dbReference type="NCBI Taxonomy" id="5949"/>
    <lineage>
        <taxon>Eukaryota</taxon>
        <taxon>Sar</taxon>
        <taxon>Alveolata</taxon>
        <taxon>Ciliophora</taxon>
        <taxon>Intramacronucleata</taxon>
        <taxon>Spirotrichea</taxon>
        <taxon>Stichotrichia</taxon>
        <taxon>Sporadotrichida</taxon>
        <taxon>Oxytrichidae</taxon>
        <taxon>Stylonychinae</taxon>
        <taxon>Stylonychia</taxon>
    </lineage>
</organism>
<dbReference type="EMBL" id="CCKQ01019723">
    <property type="protein sequence ID" value="CDW91757.1"/>
    <property type="molecule type" value="Genomic_DNA"/>
</dbReference>
<gene>
    <name evidence="2" type="primary">Contig4496.g4799</name>
    <name evidence="2" type="ORF">STYLEM_20917</name>
</gene>
<feature type="compositionally biased region" description="Acidic residues" evidence="1">
    <location>
        <begin position="31"/>
        <end position="41"/>
    </location>
</feature>
<protein>
    <submittedName>
        <fullName evidence="2">Uncharacterized protein</fullName>
    </submittedName>
</protein>
<name>A0A078BF30_STYLE</name>
<evidence type="ECO:0000313" key="2">
    <source>
        <dbReference type="EMBL" id="CDW91757.1"/>
    </source>
</evidence>
<keyword evidence="3" id="KW-1185">Reference proteome</keyword>
<proteinExistence type="predicted"/>
<dbReference type="AlphaFoldDB" id="A0A078BF30"/>
<evidence type="ECO:0000256" key="1">
    <source>
        <dbReference type="SAM" id="MobiDB-lite"/>
    </source>
</evidence>
<feature type="region of interest" description="Disordered" evidence="1">
    <location>
        <begin position="1"/>
        <end position="50"/>
    </location>
</feature>
<dbReference type="InParanoid" id="A0A078BF30"/>